<dbReference type="AlphaFoldDB" id="A0A0L0EZS5"/>
<dbReference type="EMBL" id="KQ252974">
    <property type="protein sequence ID" value="KNC69874.1"/>
    <property type="molecule type" value="Genomic_DNA"/>
</dbReference>
<dbReference type="GO" id="GO:0005319">
    <property type="term" value="F:lipid transporter activity"/>
    <property type="evidence" value="ECO:0007669"/>
    <property type="project" value="TreeGrafter"/>
</dbReference>
<feature type="non-terminal residue" evidence="2">
    <location>
        <position position="1"/>
    </location>
</feature>
<reference evidence="2 3" key="1">
    <citation type="submission" date="2011-02" db="EMBL/GenBank/DDBJ databases">
        <title>The Genome Sequence of Sphaeroforma arctica JP610.</title>
        <authorList>
            <consortium name="The Broad Institute Genome Sequencing Platform"/>
            <person name="Russ C."/>
            <person name="Cuomo C."/>
            <person name="Young S.K."/>
            <person name="Zeng Q."/>
            <person name="Gargeya S."/>
            <person name="Alvarado L."/>
            <person name="Berlin A."/>
            <person name="Chapman S.B."/>
            <person name="Chen Z."/>
            <person name="Freedman E."/>
            <person name="Gellesch M."/>
            <person name="Goldberg J."/>
            <person name="Griggs A."/>
            <person name="Gujja S."/>
            <person name="Heilman E."/>
            <person name="Heiman D."/>
            <person name="Howarth C."/>
            <person name="Mehta T."/>
            <person name="Neiman D."/>
            <person name="Pearson M."/>
            <person name="Roberts A."/>
            <person name="Saif S."/>
            <person name="Shea T."/>
            <person name="Shenoy N."/>
            <person name="Sisk P."/>
            <person name="Stolte C."/>
            <person name="Sykes S."/>
            <person name="White J."/>
            <person name="Yandava C."/>
            <person name="Burger G."/>
            <person name="Gray M.W."/>
            <person name="Holland P.W.H."/>
            <person name="King N."/>
            <person name="Lang F.B.F."/>
            <person name="Roger A.J."/>
            <person name="Ruiz-Trillo I."/>
            <person name="Haas B."/>
            <person name="Nusbaum C."/>
            <person name="Birren B."/>
        </authorList>
    </citation>
    <scope>NUCLEOTIDE SEQUENCE [LARGE SCALE GENOMIC DNA]</scope>
    <source>
        <strain evidence="2 3">JP610</strain>
    </source>
</reference>
<proteinExistence type="predicted"/>
<evidence type="ECO:0000256" key="1">
    <source>
        <dbReference type="SAM" id="MobiDB-lite"/>
    </source>
</evidence>
<dbReference type="GO" id="GO:0016020">
    <property type="term" value="C:membrane"/>
    <property type="evidence" value="ECO:0007669"/>
    <property type="project" value="InterPro"/>
</dbReference>
<dbReference type="RefSeq" id="XP_014143776.1">
    <property type="nucleotide sequence ID" value="XM_014288301.1"/>
</dbReference>
<dbReference type="STRING" id="667725.A0A0L0EZS5"/>
<feature type="region of interest" description="Disordered" evidence="1">
    <location>
        <begin position="1"/>
        <end position="26"/>
    </location>
</feature>
<dbReference type="InterPro" id="IPR026082">
    <property type="entry name" value="ABCA"/>
</dbReference>
<accession>A0A0L0EZS5</accession>
<dbReference type="PANTHER" id="PTHR19229:SF250">
    <property type="entry name" value="ABC TRANSPORTER DOMAIN-CONTAINING PROTEIN-RELATED"/>
    <property type="match status" value="1"/>
</dbReference>
<dbReference type="GO" id="GO:0140359">
    <property type="term" value="F:ABC-type transporter activity"/>
    <property type="evidence" value="ECO:0007669"/>
    <property type="project" value="InterPro"/>
</dbReference>
<keyword evidence="3" id="KW-1185">Reference proteome</keyword>
<organism evidence="2 3">
    <name type="scientific">Sphaeroforma arctica JP610</name>
    <dbReference type="NCBI Taxonomy" id="667725"/>
    <lineage>
        <taxon>Eukaryota</taxon>
        <taxon>Ichthyosporea</taxon>
        <taxon>Ichthyophonida</taxon>
        <taxon>Sphaeroforma</taxon>
    </lineage>
</organism>
<dbReference type="GeneID" id="25918111"/>
<evidence type="ECO:0000313" key="3">
    <source>
        <dbReference type="Proteomes" id="UP000054560"/>
    </source>
</evidence>
<protein>
    <submittedName>
        <fullName evidence="2">Uncharacterized protein</fullName>
    </submittedName>
</protein>
<gene>
    <name evidence="2" type="ORF">SARC_17607</name>
</gene>
<dbReference type="OrthoDB" id="8061355at2759"/>
<name>A0A0L0EZS5_9EUKA</name>
<dbReference type="Proteomes" id="UP000054560">
    <property type="component" value="Unassembled WGS sequence"/>
</dbReference>
<dbReference type="PANTHER" id="PTHR19229">
    <property type="entry name" value="ATP-BINDING CASSETTE TRANSPORTER SUBFAMILY A ABCA"/>
    <property type="match status" value="1"/>
</dbReference>
<evidence type="ECO:0000313" key="2">
    <source>
        <dbReference type="EMBL" id="KNC69874.1"/>
    </source>
</evidence>
<sequence length="108" mass="11925">VPRISPEGVESDVQNERDRVKAMREGSEENDAIVIDELTKVYHSKKKSFVAVKGVSVGVPRGECFGLLEENNATRIAGPTKLHRIKIKPTMVAISVFMQSALESVQVF</sequence>
<feature type="compositionally biased region" description="Basic and acidic residues" evidence="1">
    <location>
        <begin position="14"/>
        <end position="26"/>
    </location>
</feature>